<name>A0ACB9A7I1_9ASTR</name>
<keyword evidence="2" id="KW-1185">Reference proteome</keyword>
<organism evidence="1 2">
    <name type="scientific">Smallanthus sonchifolius</name>
    <dbReference type="NCBI Taxonomy" id="185202"/>
    <lineage>
        <taxon>Eukaryota</taxon>
        <taxon>Viridiplantae</taxon>
        <taxon>Streptophyta</taxon>
        <taxon>Embryophyta</taxon>
        <taxon>Tracheophyta</taxon>
        <taxon>Spermatophyta</taxon>
        <taxon>Magnoliopsida</taxon>
        <taxon>eudicotyledons</taxon>
        <taxon>Gunneridae</taxon>
        <taxon>Pentapetalae</taxon>
        <taxon>asterids</taxon>
        <taxon>campanulids</taxon>
        <taxon>Asterales</taxon>
        <taxon>Asteraceae</taxon>
        <taxon>Asteroideae</taxon>
        <taxon>Heliantheae alliance</taxon>
        <taxon>Millerieae</taxon>
        <taxon>Smallanthus</taxon>
    </lineage>
</organism>
<protein>
    <submittedName>
        <fullName evidence="1">Uncharacterized protein</fullName>
    </submittedName>
</protein>
<dbReference type="Proteomes" id="UP001056120">
    <property type="component" value="Linkage Group LG25"/>
</dbReference>
<reference evidence="2" key="1">
    <citation type="journal article" date="2022" name="Mol. Ecol. Resour.">
        <title>The genomes of chicory, endive, great burdock and yacon provide insights into Asteraceae palaeo-polyploidization history and plant inulin production.</title>
        <authorList>
            <person name="Fan W."/>
            <person name="Wang S."/>
            <person name="Wang H."/>
            <person name="Wang A."/>
            <person name="Jiang F."/>
            <person name="Liu H."/>
            <person name="Zhao H."/>
            <person name="Xu D."/>
            <person name="Zhang Y."/>
        </authorList>
    </citation>
    <scope>NUCLEOTIDE SEQUENCE [LARGE SCALE GENOMIC DNA]</scope>
    <source>
        <strain evidence="2">cv. Yunnan</strain>
    </source>
</reference>
<proteinExistence type="predicted"/>
<evidence type="ECO:0000313" key="2">
    <source>
        <dbReference type="Proteomes" id="UP001056120"/>
    </source>
</evidence>
<gene>
    <name evidence="1" type="ORF">L1987_75818</name>
</gene>
<dbReference type="EMBL" id="CM042042">
    <property type="protein sequence ID" value="KAI3705579.1"/>
    <property type="molecule type" value="Genomic_DNA"/>
</dbReference>
<reference evidence="1 2" key="2">
    <citation type="journal article" date="2022" name="Mol. Ecol. Resour.">
        <title>The genomes of chicory, endive, great burdock and yacon provide insights into Asteraceae paleo-polyploidization history and plant inulin production.</title>
        <authorList>
            <person name="Fan W."/>
            <person name="Wang S."/>
            <person name="Wang H."/>
            <person name="Wang A."/>
            <person name="Jiang F."/>
            <person name="Liu H."/>
            <person name="Zhao H."/>
            <person name="Xu D."/>
            <person name="Zhang Y."/>
        </authorList>
    </citation>
    <scope>NUCLEOTIDE SEQUENCE [LARGE SCALE GENOMIC DNA]</scope>
    <source>
        <strain evidence="2">cv. Yunnan</strain>
        <tissue evidence="1">Leaves</tissue>
    </source>
</reference>
<sequence length="982" mass="113173">MESNLITMLNELDAKDYDFTIKVRVIRMWRNVNKKNPKDSYSIEMIVVDEQGTRMHATCQSKWFSVFEKFFEQGACLKIQCPTLGSNFANFKFIDNPHKLCIFNKTKIVKCDDLFGSFYGFRFTHFTSIKDKSAPENETIDVIGSVVRCFDTAKKVGFHGMECKRRTMQIEDPEGNSIYVTLFDEYEEQFSKYTSENKDVTTIVIILQFGRLQWFGGKPYVFNTYKVTRLFVNDDIDEINLFKKRCSKKVLRKVITIPKGDGSDEFEEQNVFECLTPKCAQEAVSAEPRIKLGIRVQDATGMISLTLFDGEANRIFRKSTKEFLEKYLEGGYNRLLPDEFYDLMDKKYAFKIEITDFNLKTGKQVYTIAKMTDDSSIIGELEIFFTSNEVDDYASMNAMSVDVQSQETDVVSFCGDNGTPISDLDKNPGKRPCLNEKKDTFKADNELKRSLCHIYDVDEEVSFSATKARPTGAGNVKRKSMLIDNATPIVFDKENVTTHISIPYPNHGVQFIDRNRDMRSPLSNITIDLKENAILGQVQAVVYTVEFQKRGLPHAHVCLFMHPDHKLPTVEYIDPIISAEIPEKNEDPELYSLVKEFMIHGPCGNHNLNCPCMIDNKCSKKFPKRFCANTTIDGDGFPVYRRRDYGTFVEKSGVKLDNRSVVPYNKLLLKRYQAHINVEWCNQAGSIKYLFKYINKGPDRATLLLEQSNKEDDNNEVVDEIQEYYDCRYLSACEATWRIFSFDIHYRTPSVMRLPFHLPGQQQVVYGADDDIENVLTKESVASSMFLSWMKCNATNDKARKLTYVEFPTQFVWKKKERSWEPRRRGFSIGRIHSVSPSLGEAYFLRILLNKVRGPISFEEILTVNGHKCSTFRDACYKLGLLDDDTEYIEAIEEASHSGSGYFLRSLFATMLLSGSLSRPDFVWQNTWKFLSDGILYKQQLLLKYPGLSLTDDRIQNLTLFEIEKLLLRNSSSLRRLNLIAF</sequence>
<comment type="caution">
    <text evidence="1">The sequence shown here is derived from an EMBL/GenBank/DDBJ whole genome shotgun (WGS) entry which is preliminary data.</text>
</comment>
<evidence type="ECO:0000313" key="1">
    <source>
        <dbReference type="EMBL" id="KAI3705579.1"/>
    </source>
</evidence>
<accession>A0ACB9A7I1</accession>